<protein>
    <recommendedName>
        <fullName evidence="3">Winged helix-turn helix domain-containing protein</fullName>
    </recommendedName>
</protein>
<evidence type="ECO:0000313" key="2">
    <source>
        <dbReference type="Proteomes" id="UP000478483"/>
    </source>
</evidence>
<dbReference type="RefSeq" id="WP_155219864.1">
    <property type="nucleotide sequence ID" value="NZ_WNAJ01000026.1"/>
</dbReference>
<name>A0A6L6L8E7_9FIRM</name>
<dbReference type="AlphaFoldDB" id="A0A6L6L8E7"/>
<evidence type="ECO:0000313" key="1">
    <source>
        <dbReference type="EMBL" id="MTR86668.1"/>
    </source>
</evidence>
<comment type="caution">
    <text evidence="1">The sequence shown here is derived from an EMBL/GenBank/DDBJ whole genome shotgun (WGS) entry which is preliminary data.</text>
</comment>
<dbReference type="EMBL" id="WNAJ01000026">
    <property type="protein sequence ID" value="MTR86668.1"/>
    <property type="molecule type" value="Genomic_DNA"/>
</dbReference>
<reference evidence="1 2" key="1">
    <citation type="journal article" date="2019" name="Nat. Med.">
        <title>A library of human gut bacterial isolates paired with longitudinal multiomics data enables mechanistic microbiome research.</title>
        <authorList>
            <person name="Poyet M."/>
            <person name="Groussin M."/>
            <person name="Gibbons S.M."/>
            <person name="Avila-Pacheco J."/>
            <person name="Jiang X."/>
            <person name="Kearney S.M."/>
            <person name="Perrotta A.R."/>
            <person name="Berdy B."/>
            <person name="Zhao S."/>
            <person name="Lieberman T.D."/>
            <person name="Swanson P.K."/>
            <person name="Smith M."/>
            <person name="Roesemann S."/>
            <person name="Alexander J.E."/>
            <person name="Rich S.A."/>
            <person name="Livny J."/>
            <person name="Vlamakis H."/>
            <person name="Clish C."/>
            <person name="Bullock K."/>
            <person name="Deik A."/>
            <person name="Scott J."/>
            <person name="Pierce K.A."/>
            <person name="Xavier R.J."/>
            <person name="Alm E.J."/>
        </authorList>
    </citation>
    <scope>NUCLEOTIDE SEQUENCE [LARGE SCALE GENOMIC DNA]</scope>
    <source>
        <strain evidence="1 2">BIOML-A1</strain>
    </source>
</reference>
<dbReference type="Proteomes" id="UP000478483">
    <property type="component" value="Unassembled WGS sequence"/>
</dbReference>
<proteinExistence type="predicted"/>
<evidence type="ECO:0008006" key="3">
    <source>
        <dbReference type="Google" id="ProtNLM"/>
    </source>
</evidence>
<organism evidence="1 2">
    <name type="scientific">Roseburia intestinalis</name>
    <dbReference type="NCBI Taxonomy" id="166486"/>
    <lineage>
        <taxon>Bacteria</taxon>
        <taxon>Bacillati</taxon>
        <taxon>Bacillota</taxon>
        <taxon>Clostridia</taxon>
        <taxon>Lachnospirales</taxon>
        <taxon>Lachnospiraceae</taxon>
        <taxon>Roseburia</taxon>
    </lineage>
</organism>
<gene>
    <name evidence="1" type="ORF">GMD50_16810</name>
</gene>
<accession>A0A6L6L8E7</accession>
<dbReference type="Gene3D" id="1.10.10.10">
    <property type="entry name" value="Winged helix-like DNA-binding domain superfamily/Winged helix DNA-binding domain"/>
    <property type="match status" value="1"/>
</dbReference>
<sequence length="62" mass="7365">MQNLSDQEKKVLEIMKESKQQLTPEEITAQIKKRYGQVWPVQVTITFMVRLKKLGYTNKHKC</sequence>
<dbReference type="InterPro" id="IPR036388">
    <property type="entry name" value="WH-like_DNA-bd_sf"/>
</dbReference>